<accession>A0ACC0WZA5</accession>
<evidence type="ECO:0000313" key="2">
    <source>
        <dbReference type="Proteomes" id="UP001163321"/>
    </source>
</evidence>
<comment type="caution">
    <text evidence="1">The sequence shown here is derived from an EMBL/GenBank/DDBJ whole genome shotgun (WGS) entry which is preliminary data.</text>
</comment>
<sequence length="122" mass="13668">MLHLFHSSLPKFFSSRKKAVELALHSLCQLAPEVTLLCAQNGAVVECVANTNDVAEKMTREFRRLDVIQSRLGLALEHSAQLLSLRNGLAGIRRPMQQQKHPEAASYFQTLKSIEKKMPLEG</sequence>
<gene>
    <name evidence="1" type="ORF">PsorP6_001746</name>
</gene>
<dbReference type="EMBL" id="CM047580">
    <property type="protein sequence ID" value="KAI9923208.1"/>
    <property type="molecule type" value="Genomic_DNA"/>
</dbReference>
<keyword evidence="2" id="KW-1185">Reference proteome</keyword>
<proteinExistence type="predicted"/>
<organism evidence="1 2">
    <name type="scientific">Peronosclerospora sorghi</name>
    <dbReference type="NCBI Taxonomy" id="230839"/>
    <lineage>
        <taxon>Eukaryota</taxon>
        <taxon>Sar</taxon>
        <taxon>Stramenopiles</taxon>
        <taxon>Oomycota</taxon>
        <taxon>Peronosporomycetes</taxon>
        <taxon>Peronosporales</taxon>
        <taxon>Peronosporaceae</taxon>
        <taxon>Peronosclerospora</taxon>
    </lineage>
</organism>
<reference evidence="1 2" key="1">
    <citation type="journal article" date="2022" name="bioRxiv">
        <title>The genome of the oomycete Peronosclerospora sorghi, a cosmopolitan pathogen of maize and sorghum, is inflated with dispersed pseudogenes.</title>
        <authorList>
            <person name="Fletcher K."/>
            <person name="Martin F."/>
            <person name="Isakeit T."/>
            <person name="Cavanaugh K."/>
            <person name="Magill C."/>
            <person name="Michelmore R."/>
        </authorList>
    </citation>
    <scope>NUCLEOTIDE SEQUENCE [LARGE SCALE GENOMIC DNA]</scope>
    <source>
        <strain evidence="1">P6</strain>
    </source>
</reference>
<name>A0ACC0WZA5_9STRA</name>
<evidence type="ECO:0000313" key="1">
    <source>
        <dbReference type="EMBL" id="KAI9923208.1"/>
    </source>
</evidence>
<dbReference type="Proteomes" id="UP001163321">
    <property type="component" value="Chromosome 1"/>
</dbReference>
<protein>
    <submittedName>
        <fullName evidence="1">Uncharacterized protein</fullName>
    </submittedName>
</protein>